<evidence type="ECO:0000313" key="2">
    <source>
        <dbReference type="Proteomes" id="UP000675664"/>
    </source>
</evidence>
<dbReference type="EMBL" id="JAGSND010000002">
    <property type="protein sequence ID" value="MBR0597078.1"/>
    <property type="molecule type" value="Genomic_DNA"/>
</dbReference>
<dbReference type="Proteomes" id="UP000675664">
    <property type="component" value="Unassembled WGS sequence"/>
</dbReference>
<comment type="caution">
    <text evidence="1">The sequence shown here is derived from an EMBL/GenBank/DDBJ whole genome shotgun (WGS) entry which is preliminary data.</text>
</comment>
<protein>
    <submittedName>
        <fullName evidence="1">Uncharacterized protein</fullName>
    </submittedName>
</protein>
<keyword evidence="2" id="KW-1185">Reference proteome</keyword>
<organism evidence="1 2">
    <name type="scientific">Sinanaerobacter chloroacetimidivorans</name>
    <dbReference type="NCBI Taxonomy" id="2818044"/>
    <lineage>
        <taxon>Bacteria</taxon>
        <taxon>Bacillati</taxon>
        <taxon>Bacillota</taxon>
        <taxon>Clostridia</taxon>
        <taxon>Peptostreptococcales</taxon>
        <taxon>Anaerovoracaceae</taxon>
        <taxon>Sinanaerobacter</taxon>
    </lineage>
</organism>
<reference evidence="1" key="2">
    <citation type="submission" date="2021-04" db="EMBL/GenBank/DDBJ databases">
        <authorList>
            <person name="Liu J."/>
        </authorList>
    </citation>
    <scope>NUCLEOTIDE SEQUENCE</scope>
    <source>
        <strain evidence="1">BAD-6</strain>
    </source>
</reference>
<sequence>MKRHRKTGHYLPARVRSSLCQTCGTNVDIENIDFTNNQSNLVYMDKVFSFNEDTSCPLLFNLNTGGRNTDEFTVELTLCSKTNSLIPCTLSPNAVFNIENSFVVVEYFNTRPPGNINASQVTVDGETVDAVKYANGQYTATTANVLSEVQKQRCLNRNLPTKVFFLITNAGPWDFRARFVLEGTVNTDGRNCCFRAEIFNTPGTSNTSLPPGSLSSFAIPNLSLPCSIDGISPDILFQFNANISLVNPRLVVRDTSRHHKPRVAGADAEFANSCCPPPCPPCPDVEALSVSLISTLAIEPTVHVQTVRRTLFCVNACEALQPCQGNVLAAEEEEEEDCDLFGPDCRCGRPRPLLEDVAGETIVDRIRDRKCDNDWRDFRKGCGGFDVGGVTVGAGDCDDCENIEDLRIRRDDRKKHDDVRGIRDDRFCRDKVLSDICDDLLDDRDCDCDGAVRGLGTDGTFGCDCDGDVRGIRTKCDCDGGRVAGARTSPKVRTAFQFNGCNGCSW</sequence>
<reference evidence="1" key="1">
    <citation type="submission" date="2021-04" db="EMBL/GenBank/DDBJ databases">
        <title>Sinoanaerobacter chloroacetimidivorans sp. nov., an obligate anaerobic bacterium isolated from anaerobic sludge.</title>
        <authorList>
            <person name="Bao Y."/>
        </authorList>
    </citation>
    <scope>NUCLEOTIDE SEQUENCE</scope>
    <source>
        <strain evidence="1">BAD-6</strain>
    </source>
</reference>
<evidence type="ECO:0000313" key="1">
    <source>
        <dbReference type="EMBL" id="MBR0597078.1"/>
    </source>
</evidence>
<dbReference type="RefSeq" id="WP_227017207.1">
    <property type="nucleotide sequence ID" value="NZ_JAGSND010000002.1"/>
</dbReference>
<gene>
    <name evidence="1" type="ORF">KCX82_04270</name>
</gene>
<dbReference type="AlphaFoldDB" id="A0A8J7W0P3"/>
<proteinExistence type="predicted"/>
<name>A0A8J7W0P3_9FIRM</name>
<accession>A0A8J7W0P3</accession>